<evidence type="ECO:0000313" key="1">
    <source>
        <dbReference type="EMBL" id="QEG53856.1"/>
    </source>
</evidence>
<dbReference type="RefSeq" id="YP_009689831.1">
    <property type="nucleotide sequence ID" value="NC_044667.1"/>
</dbReference>
<gene>
    <name evidence="1" type="primary">infA</name>
</gene>
<geneLocation type="chloroplast" evidence="1"/>
<keyword evidence="1" id="KW-0648">Protein biosynthesis</keyword>
<organism evidence="1">
    <name type="scientific">Pentadiplandra brazzeana</name>
    <name type="common">Oubli fruit tree</name>
    <dbReference type="NCBI Taxonomy" id="43545"/>
    <lineage>
        <taxon>Eukaryota</taxon>
        <taxon>Viridiplantae</taxon>
        <taxon>Streptophyta</taxon>
        <taxon>Embryophyta</taxon>
        <taxon>Tracheophyta</taxon>
        <taxon>Spermatophyta</taxon>
        <taxon>Magnoliopsida</taxon>
        <taxon>eudicotyledons</taxon>
        <taxon>Gunneridae</taxon>
        <taxon>Pentapetalae</taxon>
        <taxon>rosids</taxon>
        <taxon>malvids</taxon>
        <taxon>Brassicales</taxon>
        <taxon>Pentadiplandraceae</taxon>
        <taxon>Pentadiplandra</taxon>
    </lineage>
</organism>
<keyword evidence="1" id="KW-0934">Plastid</keyword>
<reference evidence="1" key="1">
    <citation type="submission" date="2019-08" db="EMBL/GenBank/DDBJ databases">
        <authorList>
            <person name="Zheng X."/>
            <person name="Yi T."/>
        </authorList>
    </citation>
    <scope>NUCLEOTIDE SEQUENCE</scope>
</reference>
<dbReference type="AlphaFoldDB" id="A0A5B9R249"/>
<accession>A0A5B9R249</accession>
<keyword evidence="1" id="KW-0150">Chloroplast</keyword>
<dbReference type="EMBL" id="MN306574">
    <property type="protein sequence ID" value="QEG53856.1"/>
    <property type="molecule type" value="Genomic_DNA"/>
</dbReference>
<dbReference type="GO" id="GO:0003743">
    <property type="term" value="F:translation initiation factor activity"/>
    <property type="evidence" value="ECO:0007669"/>
    <property type="project" value="UniProtKB-KW"/>
</dbReference>
<sequence length="90" mass="10463">MLGGLKICLILGHFSEKIRHILFIGLPPGEKKGKNFSKSLCMIQSGGIEFIDSVTRIQMIKCFFNFNIPFMRIQFKIQKYQETYFLPTNK</sequence>
<proteinExistence type="predicted"/>
<keyword evidence="1" id="KW-0396">Initiation factor</keyword>
<protein>
    <submittedName>
        <fullName evidence="1">Translation initiation factor 1</fullName>
    </submittedName>
</protein>
<name>A0A5B9R249_PENBA</name>
<dbReference type="GeneID" id="41793378"/>